<dbReference type="InterPro" id="IPR017871">
    <property type="entry name" value="ABC_transporter-like_CS"/>
</dbReference>
<dbReference type="InterPro" id="IPR027417">
    <property type="entry name" value="P-loop_NTPase"/>
</dbReference>
<dbReference type="InterPro" id="IPR003439">
    <property type="entry name" value="ABC_transporter-like_ATP-bd"/>
</dbReference>
<evidence type="ECO:0000256" key="1">
    <source>
        <dbReference type="ARBA" id="ARBA00022741"/>
    </source>
</evidence>
<gene>
    <name evidence="4" type="ORF">CC481_21015</name>
</gene>
<sequence length="207" mass="23452">MIKINIESKRFGDRVLFENYELFIDENDFIVLTGPSGAGKSSLLNIIGLLDNDYSGYYHIFNNSVDFKCYRSTVRIRKKYFGYIFQDSLINERQSINRNLLCSVDYPQLPDAKKRLNYTLKLVGLPDSNYLASLLSGGEKQRLALARALIKHPKILLADEPTASLDAENKIKVMDIIKDFHKNGGTVIMITHDLGLITSDMKVINIG</sequence>
<dbReference type="AlphaFoldDB" id="A0A5I0RA85"/>
<protein>
    <submittedName>
        <fullName evidence="4">ABC transporter ATP-binding protein</fullName>
    </submittedName>
</protein>
<organism evidence="4">
    <name type="scientific">Salmonella enterica subsp. enterica serovar Chester</name>
    <dbReference type="NCBI Taxonomy" id="149386"/>
    <lineage>
        <taxon>Bacteria</taxon>
        <taxon>Pseudomonadati</taxon>
        <taxon>Pseudomonadota</taxon>
        <taxon>Gammaproteobacteria</taxon>
        <taxon>Enterobacterales</taxon>
        <taxon>Enterobacteriaceae</taxon>
        <taxon>Salmonella</taxon>
    </lineage>
</organism>
<dbReference type="EMBL" id="AAMJIT010000022">
    <property type="protein sequence ID" value="EDH9533888.1"/>
    <property type="molecule type" value="Genomic_DNA"/>
</dbReference>
<feature type="domain" description="ABC transporter" evidence="3">
    <location>
        <begin position="2"/>
        <end position="206"/>
    </location>
</feature>
<dbReference type="PANTHER" id="PTHR24220">
    <property type="entry name" value="IMPORT ATP-BINDING PROTEIN"/>
    <property type="match status" value="1"/>
</dbReference>
<dbReference type="GO" id="GO:0005524">
    <property type="term" value="F:ATP binding"/>
    <property type="evidence" value="ECO:0007669"/>
    <property type="project" value="UniProtKB-KW"/>
</dbReference>
<dbReference type="Gene3D" id="3.40.50.300">
    <property type="entry name" value="P-loop containing nucleotide triphosphate hydrolases"/>
    <property type="match status" value="1"/>
</dbReference>
<dbReference type="SUPFAM" id="SSF52540">
    <property type="entry name" value="P-loop containing nucleoside triphosphate hydrolases"/>
    <property type="match status" value="1"/>
</dbReference>
<dbReference type="GO" id="GO:0005886">
    <property type="term" value="C:plasma membrane"/>
    <property type="evidence" value="ECO:0007669"/>
    <property type="project" value="TreeGrafter"/>
</dbReference>
<reference evidence="4" key="1">
    <citation type="submission" date="2018-07" db="EMBL/GenBank/DDBJ databases">
        <authorList>
            <person name="Ashton P.M."/>
            <person name="Dallman T."/>
            <person name="Nair S."/>
            <person name="De Pinna E."/>
            <person name="Peters T."/>
            <person name="Grant K."/>
        </authorList>
    </citation>
    <scope>NUCLEOTIDE SEQUENCE</scope>
    <source>
        <strain evidence="4">343425</strain>
    </source>
</reference>
<proteinExistence type="predicted"/>
<evidence type="ECO:0000259" key="3">
    <source>
        <dbReference type="PROSITE" id="PS50893"/>
    </source>
</evidence>
<dbReference type="PROSITE" id="PS00211">
    <property type="entry name" value="ABC_TRANSPORTER_1"/>
    <property type="match status" value="1"/>
</dbReference>
<dbReference type="GO" id="GO:0022857">
    <property type="term" value="F:transmembrane transporter activity"/>
    <property type="evidence" value="ECO:0007669"/>
    <property type="project" value="TreeGrafter"/>
</dbReference>
<name>A0A5I0RA85_SALET</name>
<dbReference type="GO" id="GO:0016887">
    <property type="term" value="F:ATP hydrolysis activity"/>
    <property type="evidence" value="ECO:0007669"/>
    <property type="project" value="InterPro"/>
</dbReference>
<dbReference type="PANTHER" id="PTHR24220:SF86">
    <property type="entry name" value="ABC TRANSPORTER ABCH.1"/>
    <property type="match status" value="1"/>
</dbReference>
<comment type="caution">
    <text evidence="4">The sequence shown here is derived from an EMBL/GenBank/DDBJ whole genome shotgun (WGS) entry which is preliminary data.</text>
</comment>
<dbReference type="InterPro" id="IPR003593">
    <property type="entry name" value="AAA+_ATPase"/>
</dbReference>
<dbReference type="InterPro" id="IPR015854">
    <property type="entry name" value="ABC_transpr_LolD-like"/>
</dbReference>
<dbReference type="Pfam" id="PF00005">
    <property type="entry name" value="ABC_tran"/>
    <property type="match status" value="1"/>
</dbReference>
<evidence type="ECO:0000313" key="4">
    <source>
        <dbReference type="EMBL" id="EDH9533888.1"/>
    </source>
</evidence>
<dbReference type="PROSITE" id="PS50893">
    <property type="entry name" value="ABC_TRANSPORTER_2"/>
    <property type="match status" value="1"/>
</dbReference>
<accession>A0A5I0RA85</accession>
<evidence type="ECO:0000256" key="2">
    <source>
        <dbReference type="ARBA" id="ARBA00022840"/>
    </source>
</evidence>
<dbReference type="SMART" id="SM00382">
    <property type="entry name" value="AAA"/>
    <property type="match status" value="1"/>
</dbReference>
<keyword evidence="1" id="KW-0547">Nucleotide-binding</keyword>
<keyword evidence="2 4" id="KW-0067">ATP-binding</keyword>